<accession>A0A558DD10</accession>
<sequence>MSATAISSRACLPSSSSVALSTAASIVSVPVLACCLRRSRLVVMTGCYIQTQCSVLCSDTVFGYRFRTHEEVIDVDHNQLRALSAQLSYLRESSPWYRQRLREAGIGTAELSPAEVAALPRFDKHQHRLSQEASLRELGHPYGLHLCADPGSLRAVHATSGTSGMPTYYTFTEADLRTNDEAVAAGLAAAGVRPGDAVLHAYALSMFVGGVPWVRGIQALGAAALPIGAEGGTARLLQFATTIRPRVLCCTPSFAEHLIERAPQVAGVEVGELGIELLICGGEAGAGDPAVRAILENAYGAEVRDVQGGAWGHFAVSCEAQDGMHLVTPENVLLEALDPETGEPLPLDHGTIGNLALTSLRWEAGPVLRYDMADTARFLTEPCACGRPGLRYQLLGRTDDMIIVNGVNVHPSAVRDVVASFHPEVSGVIRVVVEGREPRVSPPVDVQVEAGPGSGADGDLAARIEGRLRDALRFRARVEIVEPGSLGRSDHKTPLLLRTEKTR</sequence>
<feature type="chain" id="PRO_5021993153" evidence="1">
    <location>
        <begin position="20"/>
        <end position="503"/>
    </location>
</feature>
<gene>
    <name evidence="3" type="ORF">FNH05_06180</name>
</gene>
<reference evidence="3 4" key="1">
    <citation type="submission" date="2019-07" db="EMBL/GenBank/DDBJ databases">
        <authorList>
            <person name="Duangmal K."/>
            <person name="Teo W.F.A."/>
        </authorList>
    </citation>
    <scope>NUCLEOTIDE SEQUENCE [LARGE SCALE GENOMIC DNA]</scope>
    <source>
        <strain evidence="3 4">TBRC 6029</strain>
    </source>
</reference>
<protein>
    <submittedName>
        <fullName evidence="3">Phenylacetate--CoA ligase</fullName>
    </submittedName>
</protein>
<dbReference type="InterPro" id="IPR042099">
    <property type="entry name" value="ANL_N_sf"/>
</dbReference>
<dbReference type="PANTHER" id="PTHR43845">
    <property type="entry name" value="BLR5969 PROTEIN"/>
    <property type="match status" value="1"/>
</dbReference>
<feature type="signal peptide" evidence="1">
    <location>
        <begin position="1"/>
        <end position="19"/>
    </location>
</feature>
<keyword evidence="1" id="KW-0732">Signal</keyword>
<organism evidence="3 4">
    <name type="scientific">Amycolatopsis rhizosphaerae</name>
    <dbReference type="NCBI Taxonomy" id="2053003"/>
    <lineage>
        <taxon>Bacteria</taxon>
        <taxon>Bacillati</taxon>
        <taxon>Actinomycetota</taxon>
        <taxon>Actinomycetes</taxon>
        <taxon>Pseudonocardiales</taxon>
        <taxon>Pseudonocardiaceae</taxon>
        <taxon>Amycolatopsis</taxon>
    </lineage>
</organism>
<dbReference type="Gene3D" id="3.30.300.30">
    <property type="match status" value="1"/>
</dbReference>
<dbReference type="InterPro" id="IPR028154">
    <property type="entry name" value="AMP-dep_Lig_C"/>
</dbReference>
<dbReference type="Pfam" id="PF14535">
    <property type="entry name" value="AMP-binding_C_2"/>
    <property type="match status" value="1"/>
</dbReference>
<keyword evidence="3" id="KW-0436">Ligase</keyword>
<evidence type="ECO:0000313" key="4">
    <source>
        <dbReference type="Proteomes" id="UP000320011"/>
    </source>
</evidence>
<dbReference type="GO" id="GO:0016874">
    <property type="term" value="F:ligase activity"/>
    <property type="evidence" value="ECO:0007669"/>
    <property type="project" value="UniProtKB-KW"/>
</dbReference>
<proteinExistence type="predicted"/>
<dbReference type="Proteomes" id="UP000320011">
    <property type="component" value="Unassembled WGS sequence"/>
</dbReference>
<dbReference type="AlphaFoldDB" id="A0A558DD10"/>
<dbReference type="PANTHER" id="PTHR43845:SF1">
    <property type="entry name" value="BLR5969 PROTEIN"/>
    <property type="match status" value="1"/>
</dbReference>
<evidence type="ECO:0000259" key="2">
    <source>
        <dbReference type="Pfam" id="PF14535"/>
    </source>
</evidence>
<evidence type="ECO:0000313" key="3">
    <source>
        <dbReference type="EMBL" id="TVT58886.1"/>
    </source>
</evidence>
<dbReference type="Gene3D" id="3.40.50.12780">
    <property type="entry name" value="N-terminal domain of ligase-like"/>
    <property type="match status" value="1"/>
</dbReference>
<keyword evidence="4" id="KW-1185">Reference proteome</keyword>
<feature type="domain" description="AMP-dependent ligase C-terminal" evidence="2">
    <location>
        <begin position="406"/>
        <end position="493"/>
    </location>
</feature>
<evidence type="ECO:0000256" key="1">
    <source>
        <dbReference type="SAM" id="SignalP"/>
    </source>
</evidence>
<dbReference type="OrthoDB" id="580775at2"/>
<comment type="caution">
    <text evidence="3">The sequence shown here is derived from an EMBL/GenBank/DDBJ whole genome shotgun (WGS) entry which is preliminary data.</text>
</comment>
<dbReference type="EMBL" id="VJWX01000035">
    <property type="protein sequence ID" value="TVT58886.1"/>
    <property type="molecule type" value="Genomic_DNA"/>
</dbReference>
<dbReference type="SUPFAM" id="SSF56801">
    <property type="entry name" value="Acetyl-CoA synthetase-like"/>
    <property type="match status" value="1"/>
</dbReference>
<name>A0A558DD10_9PSEU</name>
<reference evidence="3 4" key="2">
    <citation type="submission" date="2019-08" db="EMBL/GenBank/DDBJ databases">
        <title>Amycolatopsis acidicola sp. nov., isolated from peat swamp forest soil.</title>
        <authorList>
            <person name="Srisuk N."/>
        </authorList>
    </citation>
    <scope>NUCLEOTIDE SEQUENCE [LARGE SCALE GENOMIC DNA]</scope>
    <source>
        <strain evidence="3 4">TBRC 6029</strain>
    </source>
</reference>
<dbReference type="InterPro" id="IPR045851">
    <property type="entry name" value="AMP-bd_C_sf"/>
</dbReference>